<evidence type="ECO:0000256" key="1">
    <source>
        <dbReference type="SAM" id="SignalP"/>
    </source>
</evidence>
<name>A0ABV8ALB8_9FLAO</name>
<keyword evidence="1" id="KW-0732">Signal</keyword>
<reference evidence="3" key="1">
    <citation type="journal article" date="2019" name="Int. J. Syst. Evol. Microbiol.">
        <title>The Global Catalogue of Microorganisms (GCM) 10K type strain sequencing project: providing services to taxonomists for standard genome sequencing and annotation.</title>
        <authorList>
            <consortium name="The Broad Institute Genomics Platform"/>
            <consortium name="The Broad Institute Genome Sequencing Center for Infectious Disease"/>
            <person name="Wu L."/>
            <person name="Ma J."/>
        </authorList>
    </citation>
    <scope>NUCLEOTIDE SEQUENCE [LARGE SCALE GENOMIC DNA]</scope>
    <source>
        <strain evidence="3">CECT 8979</strain>
    </source>
</reference>
<gene>
    <name evidence="2" type="ORF">ACFOSX_09660</name>
</gene>
<feature type="chain" id="PRO_5046909922" description="DUF2147 domain-containing protein" evidence="1">
    <location>
        <begin position="21"/>
        <end position="104"/>
    </location>
</feature>
<dbReference type="Proteomes" id="UP001595812">
    <property type="component" value="Unassembled WGS sequence"/>
</dbReference>
<accession>A0ABV8ALB8</accession>
<protein>
    <recommendedName>
        <fullName evidence="4">DUF2147 domain-containing protein</fullName>
    </recommendedName>
</protein>
<comment type="caution">
    <text evidence="2">The sequence shown here is derived from an EMBL/GenBank/DDBJ whole genome shotgun (WGS) entry which is preliminary data.</text>
</comment>
<evidence type="ECO:0008006" key="4">
    <source>
        <dbReference type="Google" id="ProtNLM"/>
    </source>
</evidence>
<proteinExistence type="predicted"/>
<sequence>MKLILVVVSALLFAISGAQSQSQFIGKWDVVLRSPDRKITLKKNNRYDNNKYEQYFYFKESGEFFNGFYVQRIRCGNDSRLWKKQNKSWNWSSDENILTTISKF</sequence>
<evidence type="ECO:0000313" key="2">
    <source>
        <dbReference type="EMBL" id="MFC3877497.1"/>
    </source>
</evidence>
<dbReference type="EMBL" id="JBHSAT010000004">
    <property type="protein sequence ID" value="MFC3877497.1"/>
    <property type="molecule type" value="Genomic_DNA"/>
</dbReference>
<keyword evidence="3" id="KW-1185">Reference proteome</keyword>
<feature type="signal peptide" evidence="1">
    <location>
        <begin position="1"/>
        <end position="20"/>
    </location>
</feature>
<evidence type="ECO:0000313" key="3">
    <source>
        <dbReference type="Proteomes" id="UP001595812"/>
    </source>
</evidence>
<organism evidence="2 3">
    <name type="scientific">Winogradskyella maritima</name>
    <dbReference type="NCBI Taxonomy" id="1517766"/>
    <lineage>
        <taxon>Bacteria</taxon>
        <taxon>Pseudomonadati</taxon>
        <taxon>Bacteroidota</taxon>
        <taxon>Flavobacteriia</taxon>
        <taxon>Flavobacteriales</taxon>
        <taxon>Flavobacteriaceae</taxon>
        <taxon>Winogradskyella</taxon>
    </lineage>
</organism>